<sequence>MDPYGDYSDLPQFHPGMEYRGPPPPVYYVYDHRAAMPMRAYEPIIPHENDILMGRGGKNNQHVGNEKLRKLARKDAKEYCTSSKKGKSNIARGLVMKVRQMQPSGRFLKRNPITSEWEDVGNEYAREKASQVLRDAVALLPESDTAADTATVATEDDRSDNGTAADPDDAPDLSPEASPKYDKKPAARRQKRKAESPLEYERPTIFHHPPAPRSWHFQSTAATLSPPTPVRPVLTPPPMKRMFSGSIFERSAFFTSGPNRDEPNPAVSNNSSSNNSIVPPPLSPFLNRQESLCLSLGAASLPGEGFLLRDSDHARIPTEFTTRTPPSDSNADDEFVSDFY</sequence>
<evidence type="ECO:0000313" key="4">
    <source>
        <dbReference type="Proteomes" id="UP001153069"/>
    </source>
</evidence>
<dbReference type="OrthoDB" id="48547at2759"/>
<feature type="compositionally biased region" description="Basic and acidic residues" evidence="1">
    <location>
        <begin position="193"/>
        <end position="204"/>
    </location>
</feature>
<feature type="compositionally biased region" description="Polar residues" evidence="1">
    <location>
        <begin position="319"/>
        <end position="329"/>
    </location>
</feature>
<organism evidence="3 4">
    <name type="scientific">Seminavis robusta</name>
    <dbReference type="NCBI Taxonomy" id="568900"/>
    <lineage>
        <taxon>Eukaryota</taxon>
        <taxon>Sar</taxon>
        <taxon>Stramenopiles</taxon>
        <taxon>Ochrophyta</taxon>
        <taxon>Bacillariophyta</taxon>
        <taxon>Bacillariophyceae</taxon>
        <taxon>Bacillariophycidae</taxon>
        <taxon>Naviculales</taxon>
        <taxon>Naviculaceae</taxon>
        <taxon>Seminavis</taxon>
    </lineage>
</organism>
<feature type="compositionally biased region" description="Acidic residues" evidence="1">
    <location>
        <begin position="330"/>
        <end position="340"/>
    </location>
</feature>
<gene>
    <name evidence="3" type="ORF">SEMRO_1432_G272150.1</name>
</gene>
<dbReference type="EMBL" id="CAICTM010001430">
    <property type="protein sequence ID" value="CAB9523570.1"/>
    <property type="molecule type" value="Genomic_DNA"/>
</dbReference>
<evidence type="ECO:0000256" key="1">
    <source>
        <dbReference type="SAM" id="MobiDB-lite"/>
    </source>
</evidence>
<keyword evidence="4" id="KW-1185">Reference proteome</keyword>
<proteinExistence type="predicted"/>
<feature type="compositionally biased region" description="Low complexity" evidence="1">
    <location>
        <begin position="144"/>
        <end position="153"/>
    </location>
</feature>
<name>A0A9N8HSV2_9STRA</name>
<evidence type="ECO:0000259" key="2">
    <source>
        <dbReference type="Pfam" id="PF20710"/>
    </source>
</evidence>
<dbReference type="Proteomes" id="UP001153069">
    <property type="component" value="Unassembled WGS sequence"/>
</dbReference>
<reference evidence="3" key="1">
    <citation type="submission" date="2020-06" db="EMBL/GenBank/DDBJ databases">
        <authorList>
            <consortium name="Plant Systems Biology data submission"/>
        </authorList>
    </citation>
    <scope>NUCLEOTIDE SEQUENCE</scope>
    <source>
        <strain evidence="3">D6</strain>
    </source>
</reference>
<feature type="region of interest" description="Disordered" evidence="1">
    <location>
        <begin position="144"/>
        <end position="237"/>
    </location>
</feature>
<feature type="region of interest" description="Disordered" evidence="1">
    <location>
        <begin position="317"/>
        <end position="340"/>
    </location>
</feature>
<feature type="domain" description="DUF6824" evidence="2">
    <location>
        <begin position="50"/>
        <end position="135"/>
    </location>
</feature>
<dbReference type="AlphaFoldDB" id="A0A9N8HSV2"/>
<dbReference type="InterPro" id="IPR049227">
    <property type="entry name" value="DUF6824"/>
</dbReference>
<evidence type="ECO:0000313" key="3">
    <source>
        <dbReference type="EMBL" id="CAB9523570.1"/>
    </source>
</evidence>
<comment type="caution">
    <text evidence="3">The sequence shown here is derived from an EMBL/GenBank/DDBJ whole genome shotgun (WGS) entry which is preliminary data.</text>
</comment>
<feature type="compositionally biased region" description="Low complexity" evidence="1">
    <location>
        <begin position="264"/>
        <end position="277"/>
    </location>
</feature>
<protein>
    <submittedName>
        <fullName evidence="3">Nitrilase family, member 2</fullName>
    </submittedName>
</protein>
<dbReference type="Pfam" id="PF20710">
    <property type="entry name" value="DUF6824"/>
    <property type="match status" value="1"/>
</dbReference>
<feature type="compositionally biased region" description="Pro residues" evidence="1">
    <location>
        <begin position="226"/>
        <end position="237"/>
    </location>
</feature>
<accession>A0A9N8HSV2</accession>
<feature type="compositionally biased region" description="Polar residues" evidence="1">
    <location>
        <begin position="216"/>
        <end position="225"/>
    </location>
</feature>
<feature type="region of interest" description="Disordered" evidence="1">
    <location>
        <begin position="253"/>
        <end position="282"/>
    </location>
</feature>